<organism evidence="4 7">
    <name type="scientific">Fusicatenibacter saccharivorans</name>
    <dbReference type="NCBI Taxonomy" id="1150298"/>
    <lineage>
        <taxon>Bacteria</taxon>
        <taxon>Bacillati</taxon>
        <taxon>Bacillota</taxon>
        <taxon>Clostridia</taxon>
        <taxon>Lachnospirales</taxon>
        <taxon>Lachnospiraceae</taxon>
        <taxon>Fusicatenibacter</taxon>
    </lineage>
</organism>
<accession>A0A173YFU6</accession>
<gene>
    <name evidence="4" type="primary">rihA_1</name>
    <name evidence="5" type="synonym">rihA_2</name>
    <name evidence="4" type="ORF">ERS852406_00454</name>
    <name evidence="5" type="ORF">ERS852498_02294</name>
    <name evidence="6" type="ORF">L0N21_05975</name>
</gene>
<feature type="domain" description="Inosine/uridine-preferring nucleoside hydrolase" evidence="3">
    <location>
        <begin position="19"/>
        <end position="253"/>
    </location>
</feature>
<dbReference type="AlphaFoldDB" id="A0A173YFU6"/>
<dbReference type="InterPro" id="IPR023186">
    <property type="entry name" value="IUNH"/>
</dbReference>
<dbReference type="InterPro" id="IPR036452">
    <property type="entry name" value="Ribo_hydro-like"/>
</dbReference>
<keyword evidence="2 4" id="KW-0326">Glycosidase</keyword>
<dbReference type="Pfam" id="PF01156">
    <property type="entry name" value="IU_nuc_hydro"/>
    <property type="match status" value="1"/>
</dbReference>
<dbReference type="PANTHER" id="PTHR12304:SF4">
    <property type="entry name" value="URIDINE NUCLEOSIDASE"/>
    <property type="match status" value="1"/>
</dbReference>
<reference evidence="6" key="2">
    <citation type="submission" date="2022-01" db="EMBL/GenBank/DDBJ databases">
        <title>Collection of gut derived symbiotic bacterial strains cultured from healthy donors.</title>
        <authorList>
            <person name="Lin H."/>
            <person name="Kohout C."/>
            <person name="Waligurski E."/>
            <person name="Pamer E.G."/>
        </authorList>
    </citation>
    <scope>NUCLEOTIDE SEQUENCE</scope>
    <source>
        <strain evidence="6">DFI.5.49</strain>
    </source>
</reference>
<sequence>MKKMNYTFSVPDNKRVRMIVSTDCKNEADDQFALAHHLMTPMFILKGIVPCHFNMFSRDYGDGHTAQASMDEVNKVLDLMDRQGVCPVCKGSEFPMKDEQTPAVSDGAKLIAEEAMKDDPHPLFIACQGALTDVASALLMKPEIADRMTAIWIGGAPYPEGGEEFNLRQDIAAANVVMKSGMKVWQVPSTVYKKVTVSLAELQLNVQPCGEIGNYLYQQMVDFNNTFYQFQEWPHGEIWGLGDSPTVGLLLAEVQRTDLYEMVEAPEISYEDMSYHFTGKNRKIRVYHDPNAELTLRDFFAKLKLNYGM</sequence>
<keyword evidence="1 4" id="KW-0378">Hydrolase</keyword>
<dbReference type="Proteomes" id="UP000095709">
    <property type="component" value="Unassembled WGS sequence"/>
</dbReference>
<evidence type="ECO:0000259" key="3">
    <source>
        <dbReference type="Pfam" id="PF01156"/>
    </source>
</evidence>
<dbReference type="PANTHER" id="PTHR12304">
    <property type="entry name" value="INOSINE-URIDINE PREFERRING NUCLEOSIDE HYDROLASE"/>
    <property type="match status" value="1"/>
</dbReference>
<evidence type="ECO:0000256" key="2">
    <source>
        <dbReference type="ARBA" id="ARBA00023295"/>
    </source>
</evidence>
<evidence type="ECO:0000313" key="6">
    <source>
        <dbReference type="EMBL" id="MCG4765057.1"/>
    </source>
</evidence>
<evidence type="ECO:0000256" key="1">
    <source>
        <dbReference type="ARBA" id="ARBA00022801"/>
    </source>
</evidence>
<dbReference type="Gene3D" id="3.90.245.10">
    <property type="entry name" value="Ribonucleoside hydrolase-like"/>
    <property type="match status" value="1"/>
</dbReference>
<evidence type="ECO:0000313" key="4">
    <source>
        <dbReference type="EMBL" id="CUN62390.1"/>
    </source>
</evidence>
<evidence type="ECO:0000313" key="7">
    <source>
        <dbReference type="Proteomes" id="UP000095706"/>
    </source>
</evidence>
<evidence type="ECO:0000313" key="5">
    <source>
        <dbReference type="EMBL" id="CUP57428.1"/>
    </source>
</evidence>
<dbReference type="EC" id="3.2.-.-" evidence="4"/>
<dbReference type="RefSeq" id="WP_070103170.1">
    <property type="nucleotide sequence ID" value="NZ_CAXSRP010000008.1"/>
</dbReference>
<evidence type="ECO:0000313" key="8">
    <source>
        <dbReference type="Proteomes" id="UP000095709"/>
    </source>
</evidence>
<dbReference type="EMBL" id="CZAL01000012">
    <property type="protein sequence ID" value="CUP57428.1"/>
    <property type="molecule type" value="Genomic_DNA"/>
</dbReference>
<dbReference type="GeneID" id="79856601"/>
<dbReference type="GO" id="GO:0005829">
    <property type="term" value="C:cytosol"/>
    <property type="evidence" value="ECO:0007669"/>
    <property type="project" value="TreeGrafter"/>
</dbReference>
<dbReference type="SUPFAM" id="SSF53590">
    <property type="entry name" value="Nucleoside hydrolase"/>
    <property type="match status" value="1"/>
</dbReference>
<dbReference type="EMBL" id="JAKNFS010000007">
    <property type="protein sequence ID" value="MCG4765057.1"/>
    <property type="molecule type" value="Genomic_DNA"/>
</dbReference>
<dbReference type="Proteomes" id="UP001199915">
    <property type="component" value="Unassembled WGS sequence"/>
</dbReference>
<protein>
    <submittedName>
        <fullName evidence="4 6">Nucleoside hydrolase</fullName>
        <ecNumber evidence="4">3.2.-.-</ecNumber>
    </submittedName>
</protein>
<proteinExistence type="predicted"/>
<dbReference type="GO" id="GO:0008477">
    <property type="term" value="F:purine nucleosidase activity"/>
    <property type="evidence" value="ECO:0007669"/>
    <property type="project" value="TreeGrafter"/>
</dbReference>
<name>A0A173YFU6_9FIRM</name>
<reference evidence="7 8" key="1">
    <citation type="submission" date="2015-09" db="EMBL/GenBank/DDBJ databases">
        <authorList>
            <consortium name="Pathogen Informatics"/>
        </authorList>
    </citation>
    <scope>NUCLEOTIDE SEQUENCE [LARGE SCALE GENOMIC DNA]</scope>
    <source>
        <strain evidence="4 7">2789STDY5608849</strain>
        <strain evidence="5 8">2789STDY5834885</strain>
    </source>
</reference>
<dbReference type="Proteomes" id="UP000095706">
    <property type="component" value="Unassembled WGS sequence"/>
</dbReference>
<dbReference type="InterPro" id="IPR001910">
    <property type="entry name" value="Inosine/uridine_hydrolase_dom"/>
</dbReference>
<dbReference type="EMBL" id="CYYV01000002">
    <property type="protein sequence ID" value="CUN62390.1"/>
    <property type="molecule type" value="Genomic_DNA"/>
</dbReference>
<dbReference type="GO" id="GO:0006152">
    <property type="term" value="P:purine nucleoside catabolic process"/>
    <property type="evidence" value="ECO:0007669"/>
    <property type="project" value="TreeGrafter"/>
</dbReference>